<feature type="coiled-coil region" evidence="1">
    <location>
        <begin position="615"/>
        <end position="642"/>
    </location>
</feature>
<evidence type="ECO:0000313" key="5">
    <source>
        <dbReference type="Proteomes" id="UP000688137"/>
    </source>
</evidence>
<organism evidence="4 5">
    <name type="scientific">Paramecium primaurelia</name>
    <dbReference type="NCBI Taxonomy" id="5886"/>
    <lineage>
        <taxon>Eukaryota</taxon>
        <taxon>Sar</taxon>
        <taxon>Alveolata</taxon>
        <taxon>Ciliophora</taxon>
        <taxon>Intramacronucleata</taxon>
        <taxon>Oligohymenophorea</taxon>
        <taxon>Peniculida</taxon>
        <taxon>Parameciidae</taxon>
        <taxon>Paramecium</taxon>
    </lineage>
</organism>
<keyword evidence="1" id="KW-0175">Coiled coil</keyword>
<keyword evidence="2" id="KW-1133">Transmembrane helix</keyword>
<proteinExistence type="predicted"/>
<evidence type="ECO:0000313" key="4">
    <source>
        <dbReference type="EMBL" id="CAD8099576.1"/>
    </source>
</evidence>
<feature type="signal peptide" evidence="3">
    <location>
        <begin position="1"/>
        <end position="15"/>
    </location>
</feature>
<keyword evidence="3" id="KW-0732">Signal</keyword>
<feature type="transmembrane region" description="Helical" evidence="2">
    <location>
        <begin position="295"/>
        <end position="316"/>
    </location>
</feature>
<keyword evidence="2" id="KW-0472">Membrane</keyword>
<feature type="transmembrane region" description="Helical" evidence="2">
    <location>
        <begin position="325"/>
        <end position="346"/>
    </location>
</feature>
<dbReference type="EMBL" id="CAJJDM010000113">
    <property type="protein sequence ID" value="CAD8099576.1"/>
    <property type="molecule type" value="Genomic_DNA"/>
</dbReference>
<evidence type="ECO:0000256" key="1">
    <source>
        <dbReference type="SAM" id="Coils"/>
    </source>
</evidence>
<dbReference type="OMA" id="QWIPVIV"/>
<comment type="caution">
    <text evidence="4">The sequence shown here is derived from an EMBL/GenBank/DDBJ whole genome shotgun (WGS) entry which is preliminary data.</text>
</comment>
<keyword evidence="5" id="KW-1185">Reference proteome</keyword>
<reference evidence="4" key="1">
    <citation type="submission" date="2021-01" db="EMBL/GenBank/DDBJ databases">
        <authorList>
            <consortium name="Genoscope - CEA"/>
            <person name="William W."/>
        </authorList>
    </citation>
    <scope>NUCLEOTIDE SEQUENCE</scope>
</reference>
<accession>A0A8S1P8W9</accession>
<feature type="chain" id="PRO_5035764901" evidence="3">
    <location>
        <begin position="16"/>
        <end position="678"/>
    </location>
</feature>
<gene>
    <name evidence="4" type="ORF">PPRIM_AZ9-3.1.T1100035</name>
</gene>
<keyword evidence="2" id="KW-0812">Transmembrane</keyword>
<dbReference type="AlphaFoldDB" id="A0A8S1P8W9"/>
<evidence type="ECO:0000256" key="3">
    <source>
        <dbReference type="SAM" id="SignalP"/>
    </source>
</evidence>
<evidence type="ECO:0000256" key="2">
    <source>
        <dbReference type="SAM" id="Phobius"/>
    </source>
</evidence>
<protein>
    <submittedName>
        <fullName evidence="4">Uncharacterized protein</fullName>
    </submittedName>
</protein>
<feature type="coiled-coil region" evidence="1">
    <location>
        <begin position="382"/>
        <end position="473"/>
    </location>
</feature>
<name>A0A8S1P8W9_PARPR</name>
<dbReference type="Proteomes" id="UP000688137">
    <property type="component" value="Unassembled WGS sequence"/>
</dbReference>
<sequence>MKLFIITILVLVVNGDIKQLDIKENLVCKQLILKGELKCQEVHADRIVTEEIDIPTEFSSDVLELNSLSPFRSDTRASAFIEEAREDTIFISANFQEIYKDDDDESTDYKTIQTDFIQIHGQSQWIPIIVDEQNIGWKKESKNLQNDHEKLRQILKQNSYFSYKHEHFKRSQLDKYKYERNDNNRIYGKWNDELIFQYNDLPQNHTYIQVTANFVMLTDFWRFGTRMIMRVDGQTVWMQSHHQNQKICLYLEHLLSSIQSNRNLQTEFNEMLQQEWTIPINLSVKHIRHKLHIEFGLILGNPDFHCLVLMILHYIINELNSRFQLIYIIQMKLIVLFALVLVTIAVNDNQTKQKSIEEQHPSLFRALKNMALLQEQSQQLDYSRLINAINDLESEITQNKEDENASFNKDFLSNNADQEFYENQITQYQVEVAQHEVDLADLTEARNTLQSLLNDAIKEQQDLTLLRNQLDQQIKTDAANTAAQLQEYDDSAAAIDEALNMLTSLKNTDSLVQVNDKLKTHLSKQKVFFQPLIVALAEIAQSNFANQELISKVTKLLNQLRTSLLESRLQLVVSSQGLEAMNKELLATYDEKLNVLSTVILPDFKENIEIKDAEIKAKSNLLNDAKSNLQDAQDNLKATQDAWIVRANLNSKLVQQYENDLSLIQQVKQSFDRAGIKQ</sequence>